<dbReference type="RefSeq" id="WP_379235962.1">
    <property type="nucleotide sequence ID" value="NZ_JBHSTE010000005.1"/>
</dbReference>
<feature type="transmembrane region" description="Helical" evidence="1">
    <location>
        <begin position="58"/>
        <end position="79"/>
    </location>
</feature>
<accession>A0ABW1V568</accession>
<evidence type="ECO:0008006" key="4">
    <source>
        <dbReference type="Google" id="ProtNLM"/>
    </source>
</evidence>
<dbReference type="Proteomes" id="UP001596233">
    <property type="component" value="Unassembled WGS sequence"/>
</dbReference>
<feature type="transmembrane region" description="Helical" evidence="1">
    <location>
        <begin position="23"/>
        <end position="46"/>
    </location>
</feature>
<evidence type="ECO:0000313" key="3">
    <source>
        <dbReference type="Proteomes" id="UP001596233"/>
    </source>
</evidence>
<keyword evidence="1" id="KW-0472">Membrane</keyword>
<organism evidence="2 3">
    <name type="scientific">Paenibacillus septentrionalis</name>
    <dbReference type="NCBI Taxonomy" id="429342"/>
    <lineage>
        <taxon>Bacteria</taxon>
        <taxon>Bacillati</taxon>
        <taxon>Bacillota</taxon>
        <taxon>Bacilli</taxon>
        <taxon>Bacillales</taxon>
        <taxon>Paenibacillaceae</taxon>
        <taxon>Paenibacillus</taxon>
    </lineage>
</organism>
<keyword evidence="1" id="KW-0812">Transmembrane</keyword>
<name>A0ABW1V568_9BACL</name>
<protein>
    <recommendedName>
        <fullName evidence="4">DUF2530 domain-containing protein</fullName>
    </recommendedName>
</protein>
<keyword evidence="3" id="KW-1185">Reference proteome</keyword>
<dbReference type="EMBL" id="JBHSTE010000005">
    <property type="protein sequence ID" value="MFC6333937.1"/>
    <property type="molecule type" value="Genomic_DNA"/>
</dbReference>
<sequence length="95" mass="10503">MNSNSKSITIHEMKSAKPDATKLVNIMTMIAWLVLGIGVVLCLANITEFNDRNWGLMIGIGFLVGSVHIYVIGTAIGLVHKRALHQTEEQREQSQ</sequence>
<proteinExistence type="predicted"/>
<reference evidence="3" key="1">
    <citation type="journal article" date="2019" name="Int. J. Syst. Evol. Microbiol.">
        <title>The Global Catalogue of Microorganisms (GCM) 10K type strain sequencing project: providing services to taxonomists for standard genome sequencing and annotation.</title>
        <authorList>
            <consortium name="The Broad Institute Genomics Platform"/>
            <consortium name="The Broad Institute Genome Sequencing Center for Infectious Disease"/>
            <person name="Wu L."/>
            <person name="Ma J."/>
        </authorList>
    </citation>
    <scope>NUCLEOTIDE SEQUENCE [LARGE SCALE GENOMIC DNA]</scope>
    <source>
        <strain evidence="3">PCU 280</strain>
    </source>
</reference>
<keyword evidence="1" id="KW-1133">Transmembrane helix</keyword>
<gene>
    <name evidence="2" type="ORF">ACFP56_15020</name>
</gene>
<comment type="caution">
    <text evidence="2">The sequence shown here is derived from an EMBL/GenBank/DDBJ whole genome shotgun (WGS) entry which is preliminary data.</text>
</comment>
<evidence type="ECO:0000256" key="1">
    <source>
        <dbReference type="SAM" id="Phobius"/>
    </source>
</evidence>
<evidence type="ECO:0000313" key="2">
    <source>
        <dbReference type="EMBL" id="MFC6333937.1"/>
    </source>
</evidence>